<dbReference type="SUPFAM" id="SSF55186">
    <property type="entry name" value="ThrRS/AlaRS common domain"/>
    <property type="match status" value="1"/>
</dbReference>
<feature type="region of interest" description="Disordered" evidence="13">
    <location>
        <begin position="1"/>
        <end position="48"/>
    </location>
</feature>
<dbReference type="FunFam" id="2.40.30.130:FF:000004">
    <property type="entry name" value="Alanine--tRNA ligase"/>
    <property type="match status" value="1"/>
</dbReference>
<keyword evidence="2 12" id="KW-0820">tRNA-binding</keyword>
<dbReference type="InterPro" id="IPR012947">
    <property type="entry name" value="tRNA_SAD"/>
</dbReference>
<feature type="domain" description="Alanyl-transfer RNA synthetases family profile" evidence="14">
    <location>
        <begin position="79"/>
        <end position="838"/>
    </location>
</feature>
<organism evidence="15 16">
    <name type="scientific">Allomyces macrogynus (strain ATCC 38327)</name>
    <name type="common">Allomyces javanicus var. macrogynus</name>
    <dbReference type="NCBI Taxonomy" id="578462"/>
    <lineage>
        <taxon>Eukaryota</taxon>
        <taxon>Fungi</taxon>
        <taxon>Fungi incertae sedis</taxon>
        <taxon>Blastocladiomycota</taxon>
        <taxon>Blastocladiomycetes</taxon>
        <taxon>Blastocladiales</taxon>
        <taxon>Blastocladiaceae</taxon>
        <taxon>Allomyces</taxon>
    </lineage>
</organism>
<dbReference type="AlphaFoldDB" id="A0A0L0S1A9"/>
<evidence type="ECO:0000256" key="6">
    <source>
        <dbReference type="ARBA" id="ARBA00022833"/>
    </source>
</evidence>
<comment type="cofactor">
    <cofactor evidence="12">
        <name>Zn(2+)</name>
        <dbReference type="ChEBI" id="CHEBI:29105"/>
    </cofactor>
    <text evidence="12">Binds 1 zinc ion per subunit.</text>
</comment>
<reference evidence="15 16" key="1">
    <citation type="submission" date="2009-11" db="EMBL/GenBank/DDBJ databases">
        <title>Annotation of Allomyces macrogynus ATCC 38327.</title>
        <authorList>
            <consortium name="The Broad Institute Genome Sequencing Platform"/>
            <person name="Russ C."/>
            <person name="Cuomo C."/>
            <person name="Burger G."/>
            <person name="Gray M.W."/>
            <person name="Holland P.W.H."/>
            <person name="King N."/>
            <person name="Lang F.B.F."/>
            <person name="Roger A.J."/>
            <person name="Ruiz-Trillo I."/>
            <person name="Young S.K."/>
            <person name="Zeng Q."/>
            <person name="Gargeya S."/>
            <person name="Fitzgerald M."/>
            <person name="Haas B."/>
            <person name="Abouelleil A."/>
            <person name="Alvarado L."/>
            <person name="Arachchi H.M."/>
            <person name="Berlin A."/>
            <person name="Chapman S.B."/>
            <person name="Gearin G."/>
            <person name="Goldberg J."/>
            <person name="Griggs A."/>
            <person name="Gujja S."/>
            <person name="Hansen M."/>
            <person name="Heiman D."/>
            <person name="Howarth C."/>
            <person name="Larimer J."/>
            <person name="Lui A."/>
            <person name="MacDonald P.J.P."/>
            <person name="McCowen C."/>
            <person name="Montmayeur A."/>
            <person name="Murphy C."/>
            <person name="Neiman D."/>
            <person name="Pearson M."/>
            <person name="Priest M."/>
            <person name="Roberts A."/>
            <person name="Saif S."/>
            <person name="Shea T."/>
            <person name="Sisk P."/>
            <person name="Stolte C."/>
            <person name="Sykes S."/>
            <person name="Wortman J."/>
            <person name="Nusbaum C."/>
            <person name="Birren B."/>
        </authorList>
    </citation>
    <scope>NUCLEOTIDE SEQUENCE [LARGE SCALE GENOMIC DNA]</scope>
    <source>
        <strain evidence="15 16">ATCC 38327</strain>
    </source>
</reference>
<evidence type="ECO:0000256" key="11">
    <source>
        <dbReference type="ARBA" id="ARBA00048300"/>
    </source>
</evidence>
<protein>
    <recommendedName>
        <fullName evidence="12">Alanine--tRNA ligase</fullName>
        <ecNumber evidence="12">6.1.1.7</ecNumber>
    </recommendedName>
    <alternativeName>
        <fullName evidence="12">Alanyl-tRNA synthetase</fullName>
        <shortName evidence="12">AlaRS</shortName>
    </alternativeName>
</protein>
<dbReference type="InterPro" id="IPR045864">
    <property type="entry name" value="aa-tRNA-synth_II/BPL/LPL"/>
</dbReference>
<dbReference type="OMA" id="QYNKDEK"/>
<proteinExistence type="inferred from homology"/>
<dbReference type="InterPro" id="IPR018162">
    <property type="entry name" value="Ala-tRNA-ligase_IIc_anticod-bd"/>
</dbReference>
<dbReference type="InterPro" id="IPR002318">
    <property type="entry name" value="Ala-tRNA-lgiase_IIc"/>
</dbReference>
<dbReference type="PROSITE" id="PS50860">
    <property type="entry name" value="AA_TRNA_LIGASE_II_ALA"/>
    <property type="match status" value="1"/>
</dbReference>
<gene>
    <name evidence="12" type="primary">ALA1</name>
    <name evidence="15" type="ORF">AMAG_02011</name>
</gene>
<evidence type="ECO:0000256" key="8">
    <source>
        <dbReference type="ARBA" id="ARBA00022884"/>
    </source>
</evidence>
<comment type="subcellular location">
    <subcellularLocation>
        <location evidence="12">Mitochondrion</location>
    </subcellularLocation>
    <subcellularLocation>
        <location evidence="12">Cytoplasm</location>
    </subcellularLocation>
</comment>
<comment type="catalytic activity">
    <reaction evidence="11 12">
        <text>tRNA(Ala) + L-alanine + ATP = L-alanyl-tRNA(Ala) + AMP + diphosphate</text>
        <dbReference type="Rhea" id="RHEA:12540"/>
        <dbReference type="Rhea" id="RHEA-COMP:9657"/>
        <dbReference type="Rhea" id="RHEA-COMP:9923"/>
        <dbReference type="ChEBI" id="CHEBI:30616"/>
        <dbReference type="ChEBI" id="CHEBI:33019"/>
        <dbReference type="ChEBI" id="CHEBI:57972"/>
        <dbReference type="ChEBI" id="CHEBI:78442"/>
        <dbReference type="ChEBI" id="CHEBI:78497"/>
        <dbReference type="ChEBI" id="CHEBI:456215"/>
        <dbReference type="EC" id="6.1.1.7"/>
    </reaction>
</comment>
<keyword evidence="4 12" id="KW-0479">Metal-binding</keyword>
<evidence type="ECO:0000313" key="15">
    <source>
        <dbReference type="EMBL" id="KNE56176.1"/>
    </source>
</evidence>
<dbReference type="Proteomes" id="UP000054350">
    <property type="component" value="Unassembled WGS sequence"/>
</dbReference>
<dbReference type="EMBL" id="GG745330">
    <property type="protein sequence ID" value="KNE56176.1"/>
    <property type="molecule type" value="Genomic_DNA"/>
</dbReference>
<dbReference type="SMART" id="SM00863">
    <property type="entry name" value="tRNA_SAD"/>
    <property type="match status" value="1"/>
</dbReference>
<dbReference type="VEuPathDB" id="FungiDB:AMAG_02011"/>
<keyword evidence="12" id="KW-0963">Cytoplasm</keyword>
<evidence type="ECO:0000256" key="13">
    <source>
        <dbReference type="SAM" id="MobiDB-lite"/>
    </source>
</evidence>
<keyword evidence="6 12" id="KW-0862">Zinc</keyword>
<dbReference type="EC" id="6.1.1.7" evidence="12"/>
<feature type="binding site" evidence="12">
    <location>
        <position position="795"/>
    </location>
    <ligand>
        <name>Zn(2+)</name>
        <dbReference type="ChEBI" id="CHEBI:29105"/>
    </ligand>
</feature>
<keyword evidence="5 12" id="KW-0547">Nucleotide-binding</keyword>
<comment type="subunit">
    <text evidence="12">Monomer.</text>
</comment>
<dbReference type="NCBIfam" id="TIGR00344">
    <property type="entry name" value="alaS"/>
    <property type="match status" value="1"/>
</dbReference>
<dbReference type="STRING" id="578462.A0A0L0S1A9"/>
<dbReference type="InterPro" id="IPR059090">
    <property type="entry name" value="ALA1_helical"/>
</dbReference>
<keyword evidence="9 12" id="KW-0648">Protein biosynthesis</keyword>
<dbReference type="GO" id="GO:0005739">
    <property type="term" value="C:mitochondrion"/>
    <property type="evidence" value="ECO:0007669"/>
    <property type="project" value="UniProtKB-SubCell"/>
</dbReference>
<dbReference type="GO" id="GO:0002161">
    <property type="term" value="F:aminoacyl-tRNA deacylase activity"/>
    <property type="evidence" value="ECO:0007669"/>
    <property type="project" value="TreeGrafter"/>
</dbReference>
<dbReference type="InterPro" id="IPR018165">
    <property type="entry name" value="Ala-tRNA-synth_IIc_core"/>
</dbReference>
<keyword evidence="7 12" id="KW-0067">ATP-binding</keyword>
<evidence type="ECO:0000259" key="14">
    <source>
        <dbReference type="PROSITE" id="PS50860"/>
    </source>
</evidence>
<evidence type="ECO:0000256" key="3">
    <source>
        <dbReference type="ARBA" id="ARBA00022598"/>
    </source>
</evidence>
<comment type="similarity">
    <text evidence="1">Belongs to the class-II aminoacyl-tRNA synthetase family. Alax-L subfamily.</text>
</comment>
<dbReference type="SUPFAM" id="SSF55681">
    <property type="entry name" value="Class II aaRS and biotin synthetases"/>
    <property type="match status" value="1"/>
</dbReference>
<dbReference type="OrthoDB" id="2423964at2759"/>
<evidence type="ECO:0000256" key="7">
    <source>
        <dbReference type="ARBA" id="ARBA00022840"/>
    </source>
</evidence>
<dbReference type="Pfam" id="PF26023">
    <property type="entry name" value="ALA1"/>
    <property type="match status" value="1"/>
</dbReference>
<dbReference type="PANTHER" id="PTHR11777">
    <property type="entry name" value="ALANYL-TRNA SYNTHETASE"/>
    <property type="match status" value="1"/>
</dbReference>
<dbReference type="SUPFAM" id="SSF101353">
    <property type="entry name" value="Putative anticodon-binding domain of alanyl-tRNA synthetase (AlaRS)"/>
    <property type="match status" value="1"/>
</dbReference>
<feature type="binding site" evidence="12">
    <location>
        <position position="799"/>
    </location>
    <ligand>
        <name>Zn(2+)</name>
        <dbReference type="ChEBI" id="CHEBI:29105"/>
    </ligand>
</feature>
<dbReference type="Pfam" id="PF07973">
    <property type="entry name" value="tRNA_SAD"/>
    <property type="match status" value="1"/>
</dbReference>
<dbReference type="HAMAP" id="MF_00036_B">
    <property type="entry name" value="Ala_tRNA_synth_B"/>
    <property type="match status" value="1"/>
</dbReference>
<dbReference type="InterPro" id="IPR009000">
    <property type="entry name" value="Transl_B-barrel_sf"/>
</dbReference>
<dbReference type="PRINTS" id="PR00980">
    <property type="entry name" value="TRNASYNTHALA"/>
</dbReference>
<evidence type="ECO:0000256" key="5">
    <source>
        <dbReference type="ARBA" id="ARBA00022741"/>
    </source>
</evidence>
<dbReference type="Gene3D" id="2.40.30.130">
    <property type="match status" value="1"/>
</dbReference>
<dbReference type="GO" id="GO:0005524">
    <property type="term" value="F:ATP binding"/>
    <property type="evidence" value="ECO:0007669"/>
    <property type="project" value="UniProtKB-UniRule"/>
</dbReference>
<dbReference type="Gene3D" id="3.30.980.10">
    <property type="entry name" value="Threonyl-trna Synthetase, Chain A, domain 2"/>
    <property type="match status" value="1"/>
</dbReference>
<dbReference type="GO" id="GO:0008270">
    <property type="term" value="F:zinc ion binding"/>
    <property type="evidence" value="ECO:0007669"/>
    <property type="project" value="UniProtKB-UniRule"/>
</dbReference>
<evidence type="ECO:0000256" key="9">
    <source>
        <dbReference type="ARBA" id="ARBA00022917"/>
    </source>
</evidence>
<dbReference type="Pfam" id="PF02272">
    <property type="entry name" value="DHHA1"/>
    <property type="match status" value="1"/>
</dbReference>
<evidence type="ECO:0000256" key="4">
    <source>
        <dbReference type="ARBA" id="ARBA00022723"/>
    </source>
</evidence>
<evidence type="ECO:0000256" key="1">
    <source>
        <dbReference type="ARBA" id="ARBA00008429"/>
    </source>
</evidence>
<keyword evidence="12" id="KW-0496">Mitochondrion</keyword>
<keyword evidence="3 12" id="KW-0436">Ligase</keyword>
<keyword evidence="10 12" id="KW-0030">Aminoacyl-tRNA synthetase</keyword>
<dbReference type="FunFam" id="3.30.980.10:FF:000004">
    <property type="entry name" value="Alanine--tRNA ligase, cytoplasmic"/>
    <property type="match status" value="1"/>
</dbReference>
<dbReference type="SUPFAM" id="SSF50447">
    <property type="entry name" value="Translation proteins"/>
    <property type="match status" value="1"/>
</dbReference>
<name>A0A0L0S1A9_ALLM3</name>
<feature type="binding site" evidence="12">
    <location>
        <position position="676"/>
    </location>
    <ligand>
        <name>Zn(2+)</name>
        <dbReference type="ChEBI" id="CHEBI:29105"/>
    </ligand>
</feature>
<dbReference type="Gene3D" id="3.10.310.40">
    <property type="match status" value="1"/>
</dbReference>
<evidence type="ECO:0000256" key="12">
    <source>
        <dbReference type="HAMAP-Rule" id="MF_03133"/>
    </source>
</evidence>
<dbReference type="Gene3D" id="3.30.930.10">
    <property type="entry name" value="Bira Bifunctional Protein, Domain 2"/>
    <property type="match status" value="1"/>
</dbReference>
<reference evidence="16" key="2">
    <citation type="submission" date="2009-11" db="EMBL/GenBank/DDBJ databases">
        <title>The Genome Sequence of Allomyces macrogynus strain ATCC 38327.</title>
        <authorList>
            <consortium name="The Broad Institute Genome Sequencing Platform"/>
            <person name="Russ C."/>
            <person name="Cuomo C."/>
            <person name="Shea T."/>
            <person name="Young S.K."/>
            <person name="Zeng Q."/>
            <person name="Koehrsen M."/>
            <person name="Haas B."/>
            <person name="Borodovsky M."/>
            <person name="Guigo R."/>
            <person name="Alvarado L."/>
            <person name="Berlin A."/>
            <person name="Borenstein D."/>
            <person name="Chen Z."/>
            <person name="Engels R."/>
            <person name="Freedman E."/>
            <person name="Gellesch M."/>
            <person name="Goldberg J."/>
            <person name="Griggs A."/>
            <person name="Gujja S."/>
            <person name="Heiman D."/>
            <person name="Hepburn T."/>
            <person name="Howarth C."/>
            <person name="Jen D."/>
            <person name="Larson L."/>
            <person name="Lewis B."/>
            <person name="Mehta T."/>
            <person name="Park D."/>
            <person name="Pearson M."/>
            <person name="Roberts A."/>
            <person name="Saif S."/>
            <person name="Shenoy N."/>
            <person name="Sisk P."/>
            <person name="Stolte C."/>
            <person name="Sykes S."/>
            <person name="Walk T."/>
            <person name="White J."/>
            <person name="Yandava C."/>
            <person name="Burger G."/>
            <person name="Gray M.W."/>
            <person name="Holland P.W.H."/>
            <person name="King N."/>
            <person name="Lang F.B.F."/>
            <person name="Roger A.J."/>
            <person name="Ruiz-Trillo I."/>
            <person name="Lander E."/>
            <person name="Nusbaum C."/>
        </authorList>
    </citation>
    <scope>NUCLEOTIDE SEQUENCE [LARGE SCALE GENOMIC DNA]</scope>
    <source>
        <strain evidence="16">ATCC 38327</strain>
    </source>
</reference>
<sequence>MPPKSKKSPQKQAPAAAAPKAAAAPAPTKAAPAAAAPAPKAAAPAPAPVAKAAPAAAPKAAVVAAPKEATPAPAAAPAWSAPLVRETFIKFFQDKHQHAFVPSSKTIPHDDPTLLFANAGMNQFKPVFLGTVDPSAPMAKLTRAANSQKCIRAGGKHNDLDDVGKDTYHHTFFEMLGNWSFGNYFKKEAIEWAWDLLTNIFKLDKQRLYVTYFGGDAKQGLAADLEARDLWIKIGVPADRVIPYGAKENFWEMGDQGPCGPCSEIHYDLIGGRFVPALVNADDPTLIEIWNLVFMQFNREADGSLRPLPAKHVDTGMGFERLVCALQAKMSNYDTDVFTPIFSRIQEVAKVRPYEGKLGAADADGIDMAYRVVADHIRTLTVAISDGGMPSNEGRGYVLRRILRRGVRYARNAFKVPVGTFFSSLVDTVAEHMGAFFPELREHVETVKSVLDEEEAAFAKTLDRGLKLFDGILAKAGNAKTISGADAWRLYDTFGFPVDLTRLMAEEKGMTVDEAAFEAEQAKAKEQSKKRKDQAGDKAIKMDVHAIKEAETLGFPPTDDSYKYTAATLEANIAAIFHPHQEKKGASSHWVKSVSEGETVGILLNRTNFYAESGGQEYDTGSLVVDGEAEFVVENVQVYGGYVLHVGTLKYGTLTVDQEVVAAYDELRRWPLRNNHTATHVLNYALRKVLGDGIDQKGSLVSAGKLRFDFSYRSAVTADQLRAIEKECSAVIAKALTVFAKDIPLAQAKSIHSLRAVFGEVYPDPVRVVSIGVAVEELLKNPNNAAWMDLSIELCGGTHAPTTKELAAFVVMEESAIAKGVRRIVAVTGHEAAEAAKEGKAVLAEIAQLKSLSGHALGEAVKNATKDLEARTMSALDKAAARDLLASLKKQFDDWDKAQKAAKAAAATDEVKAYFADENAKPFLVRSLDVGGNGKALTSAINAVKSLPGKAALLLAVDGDKVMYHVYVDKTLHGKITALQWADIVAQKVGGKKGGRDESAQGAGTNVNAVDEAVKLATEFAAMKLK</sequence>
<feature type="binding site" evidence="12">
    <location>
        <position position="680"/>
    </location>
    <ligand>
        <name>Zn(2+)</name>
        <dbReference type="ChEBI" id="CHEBI:29105"/>
    </ligand>
</feature>
<evidence type="ECO:0000256" key="10">
    <source>
        <dbReference type="ARBA" id="ARBA00023146"/>
    </source>
</evidence>
<dbReference type="InterPro" id="IPR003156">
    <property type="entry name" value="DHHA1_dom"/>
</dbReference>
<dbReference type="InterPro" id="IPR018164">
    <property type="entry name" value="Ala-tRNA-synth_IIc_N"/>
</dbReference>
<dbReference type="GO" id="GO:0070143">
    <property type="term" value="P:mitochondrial alanyl-tRNA aminoacylation"/>
    <property type="evidence" value="ECO:0007669"/>
    <property type="project" value="UniProtKB-UniRule"/>
</dbReference>
<evidence type="ECO:0000313" key="16">
    <source>
        <dbReference type="Proteomes" id="UP000054350"/>
    </source>
</evidence>
<accession>A0A0L0S1A9</accession>
<dbReference type="PANTHER" id="PTHR11777:SF9">
    <property type="entry name" value="ALANINE--TRNA LIGASE, CYTOPLASMIC"/>
    <property type="match status" value="1"/>
</dbReference>
<dbReference type="InterPro" id="IPR050058">
    <property type="entry name" value="Ala-tRNA_ligase"/>
</dbReference>
<dbReference type="eggNOG" id="KOG0188">
    <property type="taxonomic scope" value="Eukaryota"/>
</dbReference>
<keyword evidence="8 12" id="KW-0694">RNA-binding</keyword>
<feature type="compositionally biased region" description="Low complexity" evidence="13">
    <location>
        <begin position="10"/>
        <end position="48"/>
    </location>
</feature>
<keyword evidence="16" id="KW-1185">Reference proteome</keyword>
<dbReference type="GO" id="GO:0000049">
    <property type="term" value="F:tRNA binding"/>
    <property type="evidence" value="ECO:0007669"/>
    <property type="project" value="UniProtKB-KW"/>
</dbReference>
<dbReference type="Pfam" id="PF01411">
    <property type="entry name" value="tRNA-synt_2c"/>
    <property type="match status" value="1"/>
</dbReference>
<comment type="domain">
    <text evidence="12">Consists of three domains; the N-terminal catalytic domain, the editing domain and the C-terminal C-Ala domain. The editing domain removes incorrectly charged amino acids, while the C-Ala domain, along with tRNA(Ala), serves as a bridge to cooperatively bring together the editing and aminoacylation centers thus stimulating deacylation of misacylated tRNAs.</text>
</comment>
<dbReference type="CDD" id="cd00673">
    <property type="entry name" value="AlaRS_core"/>
    <property type="match status" value="1"/>
</dbReference>
<dbReference type="FunFam" id="3.30.930.10:FF:000011">
    <property type="entry name" value="Alanine--tRNA ligase, cytoplasmic"/>
    <property type="match status" value="1"/>
</dbReference>
<comment type="function">
    <text evidence="12">Catalyzes the attachment of alanine to tRNA(Ala) in a two-step reaction: alanine is first activated by ATP to form Ala-AMP and then transferred to the acceptor end of tRNA(Ala). Also edits incorrectly charged tRNA(Ala) via its editing domain.</text>
</comment>
<dbReference type="InterPro" id="IPR018163">
    <property type="entry name" value="Thr/Ala-tRNA-synth_IIc_edit"/>
</dbReference>
<dbReference type="GO" id="GO:0004813">
    <property type="term" value="F:alanine-tRNA ligase activity"/>
    <property type="evidence" value="ECO:0007669"/>
    <property type="project" value="UniProtKB-UniRule"/>
</dbReference>
<evidence type="ECO:0000256" key="2">
    <source>
        <dbReference type="ARBA" id="ARBA00022555"/>
    </source>
</evidence>
<dbReference type="InterPro" id="IPR023033">
    <property type="entry name" value="Ala_tRNA_ligase_euk/bac"/>
</dbReference>